<feature type="transmembrane region" description="Helical" evidence="8">
    <location>
        <begin position="124"/>
        <end position="146"/>
    </location>
</feature>
<reference evidence="9 10" key="1">
    <citation type="submission" date="2020-08" db="EMBL/GenBank/DDBJ databases">
        <title>Genomic Encyclopedia of Type Strains, Phase IV (KMG-IV): sequencing the most valuable type-strain genomes for metagenomic binning, comparative biology and taxonomic classification.</title>
        <authorList>
            <person name="Goeker M."/>
        </authorList>
    </citation>
    <scope>NUCLEOTIDE SEQUENCE [LARGE SCALE GENOMIC DNA]</scope>
    <source>
        <strain evidence="9 10">DSM 102044</strain>
    </source>
</reference>
<proteinExistence type="predicted"/>
<sequence>MLFLFVILTAFSVGFLIYPILISFLKKMKLGDTPGGRKIHKAFIPSMGGIGFVCAAGVAVGIWGWQFPLPDLRYLLGAIFLMFLVGLRDDIVELKASRKLLGQIVAVMLVVVAADIRIKTFHGFLGIGELNLAFSYIFSSIVLLALTNGFNLIDGLDGLAGTISIITLTILGSWFYVQGIESYALLSFVFLGGVLSFMVFNWHPAKIFMGDTGSLSLGFTLATLIIAFMEINEALPVGTFLKVEPTFSVSVALMIFPLYDMGRVFTKRLAQGKRPMSPDKSHVHHFLMRMGLSHDKVAFILGFIQLGIILLAFGMKDFSDHIVMPIISFIVIVLGLRLDQITVKYVKKKVELAPRILEIKELGNKGKTKVKIDKTEFKEEVNLN</sequence>
<evidence type="ECO:0000256" key="6">
    <source>
        <dbReference type="ARBA" id="ARBA00023136"/>
    </source>
</evidence>
<feature type="transmembrane region" description="Helical" evidence="8">
    <location>
        <begin position="72"/>
        <end position="88"/>
    </location>
</feature>
<evidence type="ECO:0000256" key="7">
    <source>
        <dbReference type="PIRSR" id="PIRSR600715-1"/>
    </source>
</evidence>
<dbReference type="Pfam" id="PF00953">
    <property type="entry name" value="Glycos_transf_4"/>
    <property type="match status" value="1"/>
</dbReference>
<evidence type="ECO:0000313" key="10">
    <source>
        <dbReference type="Proteomes" id="UP000588604"/>
    </source>
</evidence>
<dbReference type="Proteomes" id="UP000588604">
    <property type="component" value="Unassembled WGS sequence"/>
</dbReference>
<evidence type="ECO:0000313" key="9">
    <source>
        <dbReference type="EMBL" id="MBB6327956.1"/>
    </source>
</evidence>
<dbReference type="GO" id="GO:0071555">
    <property type="term" value="P:cell wall organization"/>
    <property type="evidence" value="ECO:0007669"/>
    <property type="project" value="TreeGrafter"/>
</dbReference>
<comment type="cofactor">
    <cofactor evidence="7">
        <name>Mg(2+)</name>
        <dbReference type="ChEBI" id="CHEBI:18420"/>
    </cofactor>
</comment>
<name>A0A841MV50_9BACT</name>
<feature type="transmembrane region" description="Helical" evidence="8">
    <location>
        <begin position="100"/>
        <end position="118"/>
    </location>
</feature>
<evidence type="ECO:0000256" key="4">
    <source>
        <dbReference type="ARBA" id="ARBA00022692"/>
    </source>
</evidence>
<dbReference type="InterPro" id="IPR018480">
    <property type="entry name" value="PNAcMuramoyl-5peptid_Trfase_CS"/>
</dbReference>
<keyword evidence="7" id="KW-0460">Magnesium</keyword>
<feature type="binding site" evidence="7">
    <location>
        <position position="151"/>
    </location>
    <ligand>
        <name>Mg(2+)</name>
        <dbReference type="ChEBI" id="CHEBI:18420"/>
    </ligand>
</feature>
<accession>A0A841MV50</accession>
<feature type="transmembrane region" description="Helical" evidence="8">
    <location>
        <begin position="158"/>
        <end position="177"/>
    </location>
</feature>
<dbReference type="CDD" id="cd06853">
    <property type="entry name" value="GT_WecA_like"/>
    <property type="match status" value="1"/>
</dbReference>
<feature type="binding site" evidence="7">
    <location>
        <position position="211"/>
    </location>
    <ligand>
        <name>Mg(2+)</name>
        <dbReference type="ChEBI" id="CHEBI:18420"/>
    </ligand>
</feature>
<evidence type="ECO:0000256" key="3">
    <source>
        <dbReference type="ARBA" id="ARBA00022679"/>
    </source>
</evidence>
<feature type="transmembrane region" description="Helical" evidence="8">
    <location>
        <begin position="214"/>
        <end position="235"/>
    </location>
</feature>
<feature type="transmembrane region" description="Helical" evidence="8">
    <location>
        <begin position="247"/>
        <end position="266"/>
    </location>
</feature>
<keyword evidence="10" id="KW-1185">Reference proteome</keyword>
<dbReference type="GO" id="GO:0046872">
    <property type="term" value="F:metal ion binding"/>
    <property type="evidence" value="ECO:0007669"/>
    <property type="project" value="UniProtKB-KW"/>
</dbReference>
<dbReference type="PROSITE" id="PS01348">
    <property type="entry name" value="MRAY_2"/>
    <property type="match status" value="1"/>
</dbReference>
<dbReference type="PANTHER" id="PTHR22926">
    <property type="entry name" value="PHOSPHO-N-ACETYLMURAMOYL-PENTAPEPTIDE-TRANSFERASE"/>
    <property type="match status" value="1"/>
</dbReference>
<dbReference type="PROSITE" id="PS01347">
    <property type="entry name" value="MRAY_1"/>
    <property type="match status" value="1"/>
</dbReference>
<evidence type="ECO:0000256" key="1">
    <source>
        <dbReference type="ARBA" id="ARBA00004651"/>
    </source>
</evidence>
<dbReference type="InterPro" id="IPR000715">
    <property type="entry name" value="Glycosyl_transferase_4"/>
</dbReference>
<organism evidence="9 10">
    <name type="scientific">Algoriphagus iocasae</name>
    <dbReference type="NCBI Taxonomy" id="1836499"/>
    <lineage>
        <taxon>Bacteria</taxon>
        <taxon>Pseudomonadati</taxon>
        <taxon>Bacteroidota</taxon>
        <taxon>Cytophagia</taxon>
        <taxon>Cytophagales</taxon>
        <taxon>Cyclobacteriaceae</taxon>
        <taxon>Algoriphagus</taxon>
    </lineage>
</organism>
<dbReference type="AlphaFoldDB" id="A0A841MV50"/>
<evidence type="ECO:0000256" key="8">
    <source>
        <dbReference type="SAM" id="Phobius"/>
    </source>
</evidence>
<dbReference type="RefSeq" id="WP_184496692.1">
    <property type="nucleotide sequence ID" value="NZ_JACIJO010000003.1"/>
</dbReference>
<dbReference type="PANTHER" id="PTHR22926:SF3">
    <property type="entry name" value="UNDECAPRENYL-PHOSPHATE ALPHA-N-ACETYLGLUCOSAMINYL 1-PHOSPHATE TRANSFERASE"/>
    <property type="match status" value="1"/>
</dbReference>
<protein>
    <submittedName>
        <fullName evidence="9">UDP-N-acetylmuramyl pentapeptide phosphotransferase/UDP-N-acetylglucosamine-1-phosphate transferase</fullName>
    </submittedName>
</protein>
<dbReference type="EMBL" id="JACIJO010000003">
    <property type="protein sequence ID" value="MBB6327956.1"/>
    <property type="molecule type" value="Genomic_DNA"/>
</dbReference>
<evidence type="ECO:0000256" key="5">
    <source>
        <dbReference type="ARBA" id="ARBA00022989"/>
    </source>
</evidence>
<dbReference type="GO" id="GO:0009103">
    <property type="term" value="P:lipopolysaccharide biosynthetic process"/>
    <property type="evidence" value="ECO:0007669"/>
    <property type="project" value="TreeGrafter"/>
</dbReference>
<evidence type="ECO:0000256" key="2">
    <source>
        <dbReference type="ARBA" id="ARBA00022475"/>
    </source>
</evidence>
<dbReference type="GO" id="GO:0005886">
    <property type="term" value="C:plasma membrane"/>
    <property type="evidence" value="ECO:0007669"/>
    <property type="project" value="UniProtKB-SubCell"/>
</dbReference>
<keyword evidence="6 8" id="KW-0472">Membrane</keyword>
<comment type="caution">
    <text evidence="9">The sequence shown here is derived from an EMBL/GenBank/DDBJ whole genome shotgun (WGS) entry which is preliminary data.</text>
</comment>
<feature type="transmembrane region" description="Helical" evidence="8">
    <location>
        <begin position="6"/>
        <end position="25"/>
    </location>
</feature>
<dbReference type="GO" id="GO:0044038">
    <property type="term" value="P:cell wall macromolecule biosynthetic process"/>
    <property type="evidence" value="ECO:0007669"/>
    <property type="project" value="TreeGrafter"/>
</dbReference>
<keyword evidence="2" id="KW-1003">Cell membrane</keyword>
<keyword evidence="3 9" id="KW-0808">Transferase</keyword>
<comment type="subcellular location">
    <subcellularLocation>
        <location evidence="1">Cell membrane</location>
        <topology evidence="1">Multi-pass membrane protein</topology>
    </subcellularLocation>
</comment>
<feature type="transmembrane region" description="Helical" evidence="8">
    <location>
        <begin position="183"/>
        <end position="202"/>
    </location>
</feature>
<dbReference type="GO" id="GO:0016780">
    <property type="term" value="F:phosphotransferase activity, for other substituted phosphate groups"/>
    <property type="evidence" value="ECO:0007669"/>
    <property type="project" value="InterPro"/>
</dbReference>
<gene>
    <name evidence="9" type="ORF">FHS59_003599</name>
</gene>
<feature type="transmembrane region" description="Helical" evidence="8">
    <location>
        <begin position="321"/>
        <end position="338"/>
    </location>
</feature>
<feature type="transmembrane region" description="Helical" evidence="8">
    <location>
        <begin position="46"/>
        <end position="66"/>
    </location>
</feature>
<keyword evidence="5 8" id="KW-1133">Transmembrane helix</keyword>
<keyword evidence="7" id="KW-0479">Metal-binding</keyword>
<keyword evidence="4 8" id="KW-0812">Transmembrane</keyword>
<feature type="transmembrane region" description="Helical" evidence="8">
    <location>
        <begin position="297"/>
        <end position="315"/>
    </location>
</feature>